<accession>V4AJY1</accession>
<dbReference type="GeneID" id="20231156"/>
<evidence type="ECO:0000256" key="2">
    <source>
        <dbReference type="ARBA" id="ARBA00022448"/>
    </source>
</evidence>
<evidence type="ECO:0000256" key="11">
    <source>
        <dbReference type="RuleBase" id="RU000679"/>
    </source>
</evidence>
<evidence type="ECO:0000256" key="6">
    <source>
        <dbReference type="ARBA" id="ARBA00023053"/>
    </source>
</evidence>
<evidence type="ECO:0000256" key="8">
    <source>
        <dbReference type="ARBA" id="ARBA00023136"/>
    </source>
</evidence>
<dbReference type="EMBL" id="KB201305">
    <property type="protein sequence ID" value="ESO97397.1"/>
    <property type="molecule type" value="Genomic_DNA"/>
</dbReference>
<dbReference type="PRINTS" id="PR01078">
    <property type="entry name" value="AMINACHANNEL"/>
</dbReference>
<dbReference type="RefSeq" id="XP_009051990.1">
    <property type="nucleotide sequence ID" value="XM_009053742.1"/>
</dbReference>
<dbReference type="HOGENOM" id="CLU_1311380_0_0_1"/>
<evidence type="ECO:0000256" key="9">
    <source>
        <dbReference type="ARBA" id="ARBA00023201"/>
    </source>
</evidence>
<evidence type="ECO:0000313" key="13">
    <source>
        <dbReference type="EMBL" id="ESO97397.1"/>
    </source>
</evidence>
<dbReference type="Pfam" id="PF00858">
    <property type="entry name" value="ASC"/>
    <property type="match status" value="1"/>
</dbReference>
<dbReference type="Gene3D" id="1.10.287.770">
    <property type="entry name" value="YojJ-like"/>
    <property type="match status" value="1"/>
</dbReference>
<evidence type="ECO:0000256" key="10">
    <source>
        <dbReference type="ARBA" id="ARBA00023303"/>
    </source>
</evidence>
<keyword evidence="14" id="KW-1185">Reference proteome</keyword>
<comment type="subcellular location">
    <subcellularLocation>
        <location evidence="1">Membrane</location>
        <topology evidence="1">Multi-pass membrane protein</topology>
    </subcellularLocation>
</comment>
<feature type="transmembrane region" description="Helical" evidence="12">
    <location>
        <begin position="158"/>
        <end position="189"/>
    </location>
</feature>
<sequence>MDCEQNLEKIGSLKYFRRYTYKGCLLECLTKYVVNMCSCVTEYIVHNTTDVPYCTPFQRQDCVLPITRQFYLDSSNSNNITDSCVCPRPCSETKYITDLSSGTFPSIRAVDKLIAANITQSLEHARNNLLKVTISFKDSMVEHIYHEPNMSISDTVSIIGGLMGFCLGASILSIVEFVETVFWCILTLISTFIKQNKRVGPKQSKATTMK</sequence>
<dbReference type="CTD" id="20231156"/>
<protein>
    <submittedName>
        <fullName evidence="13">Uncharacterized protein</fullName>
    </submittedName>
</protein>
<evidence type="ECO:0000256" key="1">
    <source>
        <dbReference type="ARBA" id="ARBA00004141"/>
    </source>
</evidence>
<dbReference type="Proteomes" id="UP000030746">
    <property type="component" value="Unassembled WGS sequence"/>
</dbReference>
<dbReference type="Gene3D" id="1.10.287.820">
    <property type="entry name" value="Acid-sensing ion channel domain"/>
    <property type="match status" value="1"/>
</dbReference>
<keyword evidence="6" id="KW-0915">Sodium</keyword>
<dbReference type="PANTHER" id="PTHR11690">
    <property type="entry name" value="AMILORIDE-SENSITIVE SODIUM CHANNEL-RELATED"/>
    <property type="match status" value="1"/>
</dbReference>
<comment type="similarity">
    <text evidence="11">Belongs to the amiloride-sensitive sodium channel (TC 1.A.6) family.</text>
</comment>
<gene>
    <name evidence="13" type="ORF">LOTGIDRAFT_114942</name>
</gene>
<evidence type="ECO:0000256" key="7">
    <source>
        <dbReference type="ARBA" id="ARBA00023065"/>
    </source>
</evidence>
<name>V4AJY1_LOTGI</name>
<dbReference type="KEGG" id="lgi:LOTGIDRAFT_114942"/>
<keyword evidence="5 12" id="KW-1133">Transmembrane helix</keyword>
<keyword evidence="9 11" id="KW-0739">Sodium transport</keyword>
<keyword evidence="10 11" id="KW-0407">Ion channel</keyword>
<dbReference type="GO" id="GO:0005886">
    <property type="term" value="C:plasma membrane"/>
    <property type="evidence" value="ECO:0007669"/>
    <property type="project" value="TreeGrafter"/>
</dbReference>
<dbReference type="OrthoDB" id="6502088at2759"/>
<keyword evidence="3 11" id="KW-0894">Sodium channel</keyword>
<evidence type="ECO:0000256" key="3">
    <source>
        <dbReference type="ARBA" id="ARBA00022461"/>
    </source>
</evidence>
<evidence type="ECO:0000256" key="12">
    <source>
        <dbReference type="SAM" id="Phobius"/>
    </source>
</evidence>
<dbReference type="GO" id="GO:0015280">
    <property type="term" value="F:ligand-gated sodium channel activity"/>
    <property type="evidence" value="ECO:0007669"/>
    <property type="project" value="TreeGrafter"/>
</dbReference>
<reference evidence="13 14" key="1">
    <citation type="journal article" date="2013" name="Nature">
        <title>Insights into bilaterian evolution from three spiralian genomes.</title>
        <authorList>
            <person name="Simakov O."/>
            <person name="Marletaz F."/>
            <person name="Cho S.J."/>
            <person name="Edsinger-Gonzales E."/>
            <person name="Havlak P."/>
            <person name="Hellsten U."/>
            <person name="Kuo D.H."/>
            <person name="Larsson T."/>
            <person name="Lv J."/>
            <person name="Arendt D."/>
            <person name="Savage R."/>
            <person name="Osoegawa K."/>
            <person name="de Jong P."/>
            <person name="Grimwood J."/>
            <person name="Chapman J.A."/>
            <person name="Shapiro H."/>
            <person name="Aerts A."/>
            <person name="Otillar R.P."/>
            <person name="Terry A.Y."/>
            <person name="Boore J.L."/>
            <person name="Grigoriev I.V."/>
            <person name="Lindberg D.R."/>
            <person name="Seaver E.C."/>
            <person name="Weisblat D.A."/>
            <person name="Putnam N.H."/>
            <person name="Rokhsar D.S."/>
        </authorList>
    </citation>
    <scope>NUCLEOTIDE SEQUENCE [LARGE SCALE GENOMIC DNA]</scope>
</reference>
<keyword evidence="4 11" id="KW-0812">Transmembrane</keyword>
<organism evidence="13 14">
    <name type="scientific">Lottia gigantea</name>
    <name type="common">Giant owl limpet</name>
    <dbReference type="NCBI Taxonomy" id="225164"/>
    <lineage>
        <taxon>Eukaryota</taxon>
        <taxon>Metazoa</taxon>
        <taxon>Spiralia</taxon>
        <taxon>Lophotrochozoa</taxon>
        <taxon>Mollusca</taxon>
        <taxon>Gastropoda</taxon>
        <taxon>Patellogastropoda</taxon>
        <taxon>Lottioidea</taxon>
        <taxon>Lottiidae</taxon>
        <taxon>Lottia</taxon>
    </lineage>
</organism>
<keyword evidence="2 11" id="KW-0813">Transport</keyword>
<keyword evidence="8 12" id="KW-0472">Membrane</keyword>
<dbReference type="InterPro" id="IPR001873">
    <property type="entry name" value="ENaC"/>
</dbReference>
<evidence type="ECO:0000256" key="5">
    <source>
        <dbReference type="ARBA" id="ARBA00022989"/>
    </source>
</evidence>
<dbReference type="AlphaFoldDB" id="V4AJY1"/>
<evidence type="ECO:0000313" key="14">
    <source>
        <dbReference type="Proteomes" id="UP000030746"/>
    </source>
</evidence>
<proteinExistence type="inferred from homology"/>
<keyword evidence="7 11" id="KW-0406">Ion transport</keyword>
<dbReference type="OMA" id="ATCTEIA"/>
<evidence type="ECO:0000256" key="4">
    <source>
        <dbReference type="ARBA" id="ARBA00022692"/>
    </source>
</evidence>